<name>A0A8T0MWB0_PANVG</name>
<gene>
    <name evidence="1" type="ORF">PVAP13_9NG592650</name>
</gene>
<proteinExistence type="predicted"/>
<evidence type="ECO:0000313" key="2">
    <source>
        <dbReference type="Proteomes" id="UP000823388"/>
    </source>
</evidence>
<dbReference type="EMBL" id="CM029054">
    <property type="protein sequence ID" value="KAG2541008.1"/>
    <property type="molecule type" value="Genomic_DNA"/>
</dbReference>
<protein>
    <submittedName>
        <fullName evidence="1">Uncharacterized protein</fullName>
    </submittedName>
</protein>
<comment type="caution">
    <text evidence="1">The sequence shown here is derived from an EMBL/GenBank/DDBJ whole genome shotgun (WGS) entry which is preliminary data.</text>
</comment>
<organism evidence="1 2">
    <name type="scientific">Panicum virgatum</name>
    <name type="common">Blackwell switchgrass</name>
    <dbReference type="NCBI Taxonomy" id="38727"/>
    <lineage>
        <taxon>Eukaryota</taxon>
        <taxon>Viridiplantae</taxon>
        <taxon>Streptophyta</taxon>
        <taxon>Embryophyta</taxon>
        <taxon>Tracheophyta</taxon>
        <taxon>Spermatophyta</taxon>
        <taxon>Magnoliopsida</taxon>
        <taxon>Liliopsida</taxon>
        <taxon>Poales</taxon>
        <taxon>Poaceae</taxon>
        <taxon>PACMAD clade</taxon>
        <taxon>Panicoideae</taxon>
        <taxon>Panicodae</taxon>
        <taxon>Paniceae</taxon>
        <taxon>Panicinae</taxon>
        <taxon>Panicum</taxon>
        <taxon>Panicum sect. Hiantes</taxon>
    </lineage>
</organism>
<accession>A0A8T0MWB0</accession>
<sequence>MVSRVHTPAMACREMCGCWSMSCSTASSSSSLLATSMMKRRTQTRFWPWTYFSSQLKHWPLRRRSSSSDGERRRTVRPATVTVPGVGVAVGGAGGVADEELCDMDVMVATVCRDGLGRRPREGAGLEHPERGGGAVICSWCS</sequence>
<reference evidence="1" key="1">
    <citation type="submission" date="2020-05" db="EMBL/GenBank/DDBJ databases">
        <title>WGS assembly of Panicum virgatum.</title>
        <authorList>
            <person name="Lovell J.T."/>
            <person name="Jenkins J."/>
            <person name="Shu S."/>
            <person name="Juenger T.E."/>
            <person name="Schmutz J."/>
        </authorList>
    </citation>
    <scope>NUCLEOTIDE SEQUENCE</scope>
    <source>
        <strain evidence="1">AP13</strain>
    </source>
</reference>
<evidence type="ECO:0000313" key="1">
    <source>
        <dbReference type="EMBL" id="KAG2541008.1"/>
    </source>
</evidence>
<dbReference type="AlphaFoldDB" id="A0A8T0MWB0"/>
<keyword evidence="2" id="KW-1185">Reference proteome</keyword>
<dbReference type="Proteomes" id="UP000823388">
    <property type="component" value="Chromosome 9N"/>
</dbReference>